<comment type="function">
    <text evidence="8">Mediates influx of magnesium ions.</text>
</comment>
<dbReference type="OrthoDB" id="9803416at2"/>
<feature type="transmembrane region" description="Helical" evidence="8">
    <location>
        <begin position="294"/>
        <end position="313"/>
    </location>
</feature>
<dbReference type="InterPro" id="IPR002523">
    <property type="entry name" value="MgTranspt_CorA/ZnTranspt_ZntB"/>
</dbReference>
<sequence>MSYFIKDYSPPGTPPGTLMAIKEGIESQHSINLMSYTITEFQEEKLADISQCQDYFHDSPNLWIHIQGSPGSAILHNIGTLLNLHPLAMEDVSKKGQRPKMESYDDQLFVILGLATMEDDLTITTKQISLFLDKRYIVSFCDGNEDPFESIRERLRKKGNHIQSNAIDYLFYTLIDLVIDSGFPLLERVGEEIDDLEEELLCNPTSDTLLWVHQLRRGLLSLRRTLWPQREAVNGLLREEHSLISSATKIYLRDCYDHSIQLMELLEAYREITSNMLDIYLSSVSNHTNEIMRVLTIIATIFIPLTFIVGVYGMNFESNPNNPWAMPELRWHYGYPGVWLVMIAIAVLLLAFFKRRKWF</sequence>
<dbReference type="GO" id="GO:0015095">
    <property type="term" value="F:magnesium ion transmembrane transporter activity"/>
    <property type="evidence" value="ECO:0007669"/>
    <property type="project" value="UniProtKB-UniRule"/>
</dbReference>
<dbReference type="PANTHER" id="PTHR46494">
    <property type="entry name" value="CORA FAMILY METAL ION TRANSPORTER (EUROFUNG)"/>
    <property type="match status" value="1"/>
</dbReference>
<evidence type="ECO:0000256" key="3">
    <source>
        <dbReference type="ARBA" id="ARBA00022448"/>
    </source>
</evidence>
<dbReference type="KEGG" id="ntt:TAO_1257"/>
<protein>
    <recommendedName>
        <fullName evidence="8">Magnesium transport protein CorA</fullName>
    </recommendedName>
</protein>
<evidence type="ECO:0000313" key="10">
    <source>
        <dbReference type="Proteomes" id="UP000243679"/>
    </source>
</evidence>
<name>A0A1Q2SNF0_9GAMM</name>
<evidence type="ECO:0000313" key="9">
    <source>
        <dbReference type="EMBL" id="BAW80627.1"/>
    </source>
</evidence>
<dbReference type="Pfam" id="PF01544">
    <property type="entry name" value="CorA"/>
    <property type="match status" value="1"/>
</dbReference>
<dbReference type="InterPro" id="IPR045863">
    <property type="entry name" value="CorA_TM1_TM2"/>
</dbReference>
<evidence type="ECO:0000256" key="1">
    <source>
        <dbReference type="ARBA" id="ARBA00004651"/>
    </source>
</evidence>
<feature type="transmembrane region" description="Helical" evidence="8">
    <location>
        <begin position="333"/>
        <end position="353"/>
    </location>
</feature>
<evidence type="ECO:0000256" key="8">
    <source>
        <dbReference type="RuleBase" id="RU362010"/>
    </source>
</evidence>
<dbReference type="SUPFAM" id="SSF144083">
    <property type="entry name" value="Magnesium transport protein CorA, transmembrane region"/>
    <property type="match status" value="1"/>
</dbReference>
<dbReference type="InterPro" id="IPR045861">
    <property type="entry name" value="CorA_cytoplasmic_dom"/>
</dbReference>
<dbReference type="AlphaFoldDB" id="A0A1Q2SNF0"/>
<evidence type="ECO:0000256" key="5">
    <source>
        <dbReference type="ARBA" id="ARBA00022692"/>
    </source>
</evidence>
<dbReference type="GO" id="GO:0005886">
    <property type="term" value="C:plasma membrane"/>
    <property type="evidence" value="ECO:0007669"/>
    <property type="project" value="UniProtKB-SubCell"/>
</dbReference>
<reference evidence="9 10" key="1">
    <citation type="journal article" date="2017" name="ISME J.">
        <title>An acid-tolerant ammonia-oxidizing ?-proteobacterium from soil.</title>
        <authorList>
            <person name="Hayatsu M."/>
            <person name="Tago K."/>
            <person name="Uchiyama I."/>
            <person name="Toyoda A."/>
            <person name="Wang Y."/>
            <person name="Shimomura Y."/>
            <person name="Okubo T."/>
            <person name="Kurisu F."/>
            <person name="Hirono Y."/>
            <person name="Nonaka K."/>
            <person name="Akiyama H."/>
            <person name="Itoh T."/>
            <person name="Takami H."/>
        </authorList>
    </citation>
    <scope>NUCLEOTIDE SEQUENCE [LARGE SCALE GENOMIC DNA]</scope>
    <source>
        <strain evidence="9 10">TAO100</strain>
    </source>
</reference>
<keyword evidence="8" id="KW-0460">Magnesium</keyword>
<dbReference type="PANTHER" id="PTHR46494:SF1">
    <property type="entry name" value="CORA FAMILY METAL ION TRANSPORTER (EUROFUNG)"/>
    <property type="match status" value="1"/>
</dbReference>
<comment type="similarity">
    <text evidence="2 8">Belongs to the CorA metal ion transporter (MIT) (TC 1.A.35) family.</text>
</comment>
<dbReference type="NCBIfam" id="TIGR00383">
    <property type="entry name" value="corA"/>
    <property type="match status" value="1"/>
</dbReference>
<comment type="subcellular location">
    <subcellularLocation>
        <location evidence="1">Cell membrane</location>
        <topology evidence="1">Multi-pass membrane protein</topology>
    </subcellularLocation>
    <subcellularLocation>
        <location evidence="8">Membrane</location>
        <topology evidence="8">Multi-pass membrane protein</topology>
    </subcellularLocation>
</comment>
<keyword evidence="7 8" id="KW-0472">Membrane</keyword>
<keyword evidence="5 8" id="KW-0812">Transmembrane</keyword>
<keyword evidence="4 8" id="KW-1003">Cell membrane</keyword>
<organism evidence="9 10">
    <name type="scientific">Candidatus Nitrosoglobus terrae</name>
    <dbReference type="NCBI Taxonomy" id="1630141"/>
    <lineage>
        <taxon>Bacteria</taxon>
        <taxon>Pseudomonadati</taxon>
        <taxon>Pseudomonadota</taxon>
        <taxon>Gammaproteobacteria</taxon>
        <taxon>Chromatiales</taxon>
        <taxon>Chromatiaceae</taxon>
        <taxon>Candidatus Nitrosoglobus</taxon>
    </lineage>
</organism>
<dbReference type="Proteomes" id="UP000243679">
    <property type="component" value="Chromosome"/>
</dbReference>
<keyword evidence="6 8" id="KW-1133">Transmembrane helix</keyword>
<dbReference type="CDD" id="cd12828">
    <property type="entry name" value="TmCorA-like_1"/>
    <property type="match status" value="1"/>
</dbReference>
<accession>A0A1Q2SNF0</accession>
<dbReference type="Gene3D" id="1.20.58.340">
    <property type="entry name" value="Magnesium transport protein CorA, transmembrane region"/>
    <property type="match status" value="2"/>
</dbReference>
<dbReference type="SUPFAM" id="SSF143865">
    <property type="entry name" value="CorA soluble domain-like"/>
    <property type="match status" value="1"/>
</dbReference>
<evidence type="ECO:0000256" key="6">
    <source>
        <dbReference type="ARBA" id="ARBA00022989"/>
    </source>
</evidence>
<keyword evidence="8" id="KW-0406">Ion transport</keyword>
<dbReference type="FunFam" id="1.20.58.340:FF:000012">
    <property type="entry name" value="Magnesium transport protein CorA"/>
    <property type="match status" value="1"/>
</dbReference>
<keyword evidence="10" id="KW-1185">Reference proteome</keyword>
<evidence type="ECO:0000256" key="2">
    <source>
        <dbReference type="ARBA" id="ARBA00009765"/>
    </source>
</evidence>
<keyword evidence="3 8" id="KW-0813">Transport</keyword>
<dbReference type="GO" id="GO:0050897">
    <property type="term" value="F:cobalt ion binding"/>
    <property type="evidence" value="ECO:0007669"/>
    <property type="project" value="TreeGrafter"/>
</dbReference>
<dbReference type="GO" id="GO:0015087">
    <property type="term" value="F:cobalt ion transmembrane transporter activity"/>
    <property type="evidence" value="ECO:0007669"/>
    <property type="project" value="UniProtKB-UniRule"/>
</dbReference>
<proteinExistence type="inferred from homology"/>
<dbReference type="EMBL" id="AP014836">
    <property type="protein sequence ID" value="BAW80627.1"/>
    <property type="molecule type" value="Genomic_DNA"/>
</dbReference>
<dbReference type="RefSeq" id="WP_096527149.1">
    <property type="nucleotide sequence ID" value="NZ_AP014836.1"/>
</dbReference>
<evidence type="ECO:0000256" key="4">
    <source>
        <dbReference type="ARBA" id="ARBA00022475"/>
    </source>
</evidence>
<gene>
    <name evidence="8" type="primary">corA</name>
    <name evidence="9" type="ORF">TAO_1257</name>
</gene>
<dbReference type="InterPro" id="IPR004488">
    <property type="entry name" value="Mg/Co-transport_prot_CorA"/>
</dbReference>
<evidence type="ECO:0000256" key="7">
    <source>
        <dbReference type="ARBA" id="ARBA00023136"/>
    </source>
</evidence>
<dbReference type="GO" id="GO:0000287">
    <property type="term" value="F:magnesium ion binding"/>
    <property type="evidence" value="ECO:0007669"/>
    <property type="project" value="TreeGrafter"/>
</dbReference>
<dbReference type="Gene3D" id="3.30.460.20">
    <property type="entry name" value="CorA soluble domain-like"/>
    <property type="match status" value="1"/>
</dbReference>